<keyword evidence="8" id="KW-1185">Reference proteome</keyword>
<evidence type="ECO:0000256" key="5">
    <source>
        <dbReference type="SAM" id="MobiDB-lite"/>
    </source>
</evidence>
<dbReference type="AlphaFoldDB" id="A0AA47NWQ7"/>
<sequence>MSTVLNLVFIVTAFLKKKKKKKRHGRGVPRRSAHGDGGAAAAMMMMHYYSNWLIGVKNRACIRDASRHHHGETQQQQQRGGRQQQQQHHGETQQRGRQEQHHHHQPPAGRRASKLAVGVSLWKKGYKIIKKIGEGTFSEVVKTQSVKDGKFYACKTMKQTINSLEQANNLREVQAMKRLSPHANIIQLHELIFDKESGTLSLICELMDMNMYEFIQGRQTPVPENTIKHYMYQLCKSLEHMHRCGIFHRDVKPENILIKQDTLKLGDFGSCRSVYSKPPHTEYISTRWYRAPECLLTDGYYSLKMDIWSAGCVFFEIVSLNPLFPGSNELDQVAKIHDVLGTPDSSVLQKFKQSRAMCFDFTPKKGSGISRLIPNCPAPALSLLYQMLAYDPDERISAQTALQHTYFSEIRLAEKRSENLLRTIEAVEAGETGKMPHSVEHIWRPARIGRQVRGRHSRQTSLLSHSIKHAAEPLMRRNVPHYAAELPKLNMVVPGPQVTYQAATVPPLAGVHRNSLPAISTKKCHSRLAKPRDESHRAGFKSYYMPPLDRKRGGY</sequence>
<evidence type="ECO:0000313" key="7">
    <source>
        <dbReference type="EMBL" id="KAK0139758.1"/>
    </source>
</evidence>
<organism evidence="7 8">
    <name type="scientific">Merluccius polli</name>
    <name type="common">Benguela hake</name>
    <name type="synonym">Merluccius cadenati</name>
    <dbReference type="NCBI Taxonomy" id="89951"/>
    <lineage>
        <taxon>Eukaryota</taxon>
        <taxon>Metazoa</taxon>
        <taxon>Chordata</taxon>
        <taxon>Craniata</taxon>
        <taxon>Vertebrata</taxon>
        <taxon>Euteleostomi</taxon>
        <taxon>Actinopterygii</taxon>
        <taxon>Neopterygii</taxon>
        <taxon>Teleostei</taxon>
        <taxon>Neoteleostei</taxon>
        <taxon>Acanthomorphata</taxon>
        <taxon>Zeiogadaria</taxon>
        <taxon>Gadariae</taxon>
        <taxon>Gadiformes</taxon>
        <taxon>Gadoidei</taxon>
        <taxon>Merlucciidae</taxon>
        <taxon>Merluccius</taxon>
    </lineage>
</organism>
<dbReference type="Pfam" id="PF00069">
    <property type="entry name" value="Pkinase"/>
    <property type="match status" value="1"/>
</dbReference>
<feature type="region of interest" description="Disordered" evidence="5">
    <location>
        <begin position="17"/>
        <end position="36"/>
    </location>
</feature>
<dbReference type="GO" id="GO:0004672">
    <property type="term" value="F:protein kinase activity"/>
    <property type="evidence" value="ECO:0007669"/>
    <property type="project" value="InterPro"/>
</dbReference>
<feature type="region of interest" description="Disordered" evidence="5">
    <location>
        <begin position="526"/>
        <end position="555"/>
    </location>
</feature>
<keyword evidence="7" id="KW-0418">Kinase</keyword>
<keyword evidence="7" id="KW-0808">Transferase</keyword>
<dbReference type="InterPro" id="IPR017441">
    <property type="entry name" value="Protein_kinase_ATP_BS"/>
</dbReference>
<accession>A0AA47NWQ7</accession>
<dbReference type="Proteomes" id="UP001174136">
    <property type="component" value="Unassembled WGS sequence"/>
</dbReference>
<dbReference type="InterPro" id="IPR000719">
    <property type="entry name" value="Prot_kinase_dom"/>
</dbReference>
<feature type="binding site" evidence="4">
    <location>
        <position position="155"/>
    </location>
    <ligand>
        <name>ATP</name>
        <dbReference type="ChEBI" id="CHEBI:30616"/>
    </ligand>
</feature>
<dbReference type="PROSITE" id="PS50011">
    <property type="entry name" value="PROTEIN_KINASE_DOM"/>
    <property type="match status" value="1"/>
</dbReference>
<comment type="cofactor">
    <cofactor evidence="1">
        <name>Mg(2+)</name>
        <dbReference type="ChEBI" id="CHEBI:18420"/>
    </cofactor>
</comment>
<dbReference type="GO" id="GO:0005524">
    <property type="term" value="F:ATP binding"/>
    <property type="evidence" value="ECO:0007669"/>
    <property type="project" value="UniProtKB-UniRule"/>
</dbReference>
<evidence type="ECO:0000256" key="4">
    <source>
        <dbReference type="PROSITE-ProRule" id="PRU10141"/>
    </source>
</evidence>
<evidence type="ECO:0000259" key="6">
    <source>
        <dbReference type="PROSITE" id="PS50011"/>
    </source>
</evidence>
<dbReference type="SUPFAM" id="SSF56112">
    <property type="entry name" value="Protein kinase-like (PK-like)"/>
    <property type="match status" value="1"/>
</dbReference>
<evidence type="ECO:0000256" key="3">
    <source>
        <dbReference type="ARBA" id="ARBA00022840"/>
    </source>
</evidence>
<dbReference type="EMBL" id="JAOPHQ010004300">
    <property type="protein sequence ID" value="KAK0139758.1"/>
    <property type="molecule type" value="Genomic_DNA"/>
</dbReference>
<keyword evidence="3 4" id="KW-0067">ATP-binding</keyword>
<dbReference type="SMART" id="SM00220">
    <property type="entry name" value="S_TKc"/>
    <property type="match status" value="1"/>
</dbReference>
<dbReference type="PANTHER" id="PTHR24055">
    <property type="entry name" value="MITOGEN-ACTIVATED PROTEIN KINASE"/>
    <property type="match status" value="1"/>
</dbReference>
<dbReference type="PROSITE" id="PS00108">
    <property type="entry name" value="PROTEIN_KINASE_ST"/>
    <property type="match status" value="1"/>
</dbReference>
<dbReference type="FunFam" id="3.30.200.20:FF:000271">
    <property type="entry name" value="MAPK/MAK/MRK overlapping kinase"/>
    <property type="match status" value="1"/>
</dbReference>
<dbReference type="InterPro" id="IPR008271">
    <property type="entry name" value="Ser/Thr_kinase_AS"/>
</dbReference>
<dbReference type="InterPro" id="IPR050117">
    <property type="entry name" value="MAPK"/>
</dbReference>
<feature type="compositionally biased region" description="Basic residues" evidence="5">
    <location>
        <begin position="17"/>
        <end position="32"/>
    </location>
</feature>
<feature type="compositionally biased region" description="Basic and acidic residues" evidence="5">
    <location>
        <begin position="88"/>
        <end position="99"/>
    </location>
</feature>
<gene>
    <name evidence="7" type="primary">MOK</name>
    <name evidence="7" type="ORF">N1851_023331</name>
</gene>
<dbReference type="CDD" id="cd07831">
    <property type="entry name" value="STKc_MOK"/>
    <property type="match status" value="1"/>
</dbReference>
<evidence type="ECO:0000256" key="1">
    <source>
        <dbReference type="ARBA" id="ARBA00001946"/>
    </source>
</evidence>
<keyword evidence="2 4" id="KW-0547">Nucleotide-binding</keyword>
<name>A0AA47NWQ7_MERPO</name>
<comment type="caution">
    <text evidence="7">The sequence shown here is derived from an EMBL/GenBank/DDBJ whole genome shotgun (WGS) entry which is preliminary data.</text>
</comment>
<evidence type="ECO:0000313" key="8">
    <source>
        <dbReference type="Proteomes" id="UP001174136"/>
    </source>
</evidence>
<dbReference type="PROSITE" id="PS00107">
    <property type="entry name" value="PROTEIN_KINASE_ATP"/>
    <property type="match status" value="1"/>
</dbReference>
<feature type="domain" description="Protein kinase" evidence="6">
    <location>
        <begin position="126"/>
        <end position="407"/>
    </location>
</feature>
<feature type="compositionally biased region" description="Low complexity" evidence="5">
    <location>
        <begin position="73"/>
        <end position="87"/>
    </location>
</feature>
<dbReference type="FunFam" id="1.10.510.10:FF:000773">
    <property type="entry name" value="MOK protein kinase"/>
    <property type="match status" value="1"/>
</dbReference>
<dbReference type="Gene3D" id="1.10.510.10">
    <property type="entry name" value="Transferase(Phosphotransferase) domain 1"/>
    <property type="match status" value="1"/>
</dbReference>
<feature type="region of interest" description="Disordered" evidence="5">
    <location>
        <begin position="66"/>
        <end position="114"/>
    </location>
</feature>
<proteinExistence type="predicted"/>
<evidence type="ECO:0000256" key="2">
    <source>
        <dbReference type="ARBA" id="ARBA00022741"/>
    </source>
</evidence>
<protein>
    <submittedName>
        <fullName evidence="7">MAPK/MAK/MRK overlapping kinase</fullName>
    </submittedName>
</protein>
<dbReference type="Gene3D" id="3.30.200.20">
    <property type="entry name" value="Phosphorylase Kinase, domain 1"/>
    <property type="match status" value="1"/>
</dbReference>
<dbReference type="InterPro" id="IPR011009">
    <property type="entry name" value="Kinase-like_dom_sf"/>
</dbReference>
<reference evidence="7" key="1">
    <citation type="journal article" date="2023" name="Front. Mar. Sci.">
        <title>A new Merluccius polli reference genome to investigate the effects of global change in West African waters.</title>
        <authorList>
            <person name="Mateo J.L."/>
            <person name="Blanco-Fernandez C."/>
            <person name="Garcia-Vazquez E."/>
            <person name="Machado-Schiaffino G."/>
        </authorList>
    </citation>
    <scope>NUCLEOTIDE SEQUENCE</scope>
    <source>
        <strain evidence="7">C29</strain>
        <tissue evidence="7">Fin</tissue>
    </source>
</reference>